<keyword evidence="1" id="KW-0472">Membrane</keyword>
<protein>
    <recommendedName>
        <fullName evidence="4">Glycine zipper domain-containing protein</fullName>
    </recommendedName>
</protein>
<accession>A0ABD5X3Y0</accession>
<keyword evidence="1" id="KW-1133">Transmembrane helix</keyword>
<dbReference type="Proteomes" id="UP001596414">
    <property type="component" value="Unassembled WGS sequence"/>
</dbReference>
<dbReference type="RefSeq" id="WP_267638703.1">
    <property type="nucleotide sequence ID" value="NZ_JAODIY010000018.1"/>
</dbReference>
<name>A0ABD5X3Y0_9EURY</name>
<evidence type="ECO:0000256" key="1">
    <source>
        <dbReference type="SAM" id="Phobius"/>
    </source>
</evidence>
<evidence type="ECO:0000313" key="2">
    <source>
        <dbReference type="EMBL" id="MFC7125795.1"/>
    </source>
</evidence>
<evidence type="ECO:0008006" key="4">
    <source>
        <dbReference type="Google" id="ProtNLM"/>
    </source>
</evidence>
<comment type="caution">
    <text evidence="2">The sequence shown here is derived from an EMBL/GenBank/DDBJ whole genome shotgun (WGS) entry which is preliminary data.</text>
</comment>
<dbReference type="AlphaFoldDB" id="A0ABD5X3Y0"/>
<keyword evidence="1" id="KW-0812">Transmembrane</keyword>
<dbReference type="EMBL" id="JBHSZQ010000009">
    <property type="protein sequence ID" value="MFC7125795.1"/>
    <property type="molecule type" value="Genomic_DNA"/>
</dbReference>
<reference evidence="2 3" key="1">
    <citation type="journal article" date="2014" name="Int. J. Syst. Evol. Microbiol.">
        <title>Complete genome sequence of Corynebacterium casei LMG S-19264T (=DSM 44701T), isolated from a smear-ripened cheese.</title>
        <authorList>
            <consortium name="US DOE Joint Genome Institute (JGI-PGF)"/>
            <person name="Walter F."/>
            <person name="Albersmeier A."/>
            <person name="Kalinowski J."/>
            <person name="Ruckert C."/>
        </authorList>
    </citation>
    <scope>NUCLEOTIDE SEQUENCE [LARGE SCALE GENOMIC DNA]</scope>
    <source>
        <strain evidence="2 3">CGMCC 4.7215</strain>
    </source>
</reference>
<proteinExistence type="predicted"/>
<gene>
    <name evidence="2" type="ORF">ACFQJ7_07050</name>
</gene>
<sequence length="73" mass="7596">MADEESVSTSERLLFAMLVGAVFGAAFGTAVLGDSTEGITAGIVVGTVVAIIFPTLTTQGFERVQELLDETED</sequence>
<organism evidence="2 3">
    <name type="scientific">Halovenus rubra</name>
    <dbReference type="NCBI Taxonomy" id="869890"/>
    <lineage>
        <taxon>Archaea</taxon>
        <taxon>Methanobacteriati</taxon>
        <taxon>Methanobacteriota</taxon>
        <taxon>Stenosarchaea group</taxon>
        <taxon>Halobacteria</taxon>
        <taxon>Halobacteriales</taxon>
        <taxon>Haloarculaceae</taxon>
        <taxon>Halovenus</taxon>
    </lineage>
</organism>
<evidence type="ECO:0000313" key="3">
    <source>
        <dbReference type="Proteomes" id="UP001596414"/>
    </source>
</evidence>
<feature type="transmembrane region" description="Helical" evidence="1">
    <location>
        <begin position="12"/>
        <end position="32"/>
    </location>
</feature>
<feature type="transmembrane region" description="Helical" evidence="1">
    <location>
        <begin position="38"/>
        <end position="56"/>
    </location>
</feature>